<dbReference type="EMBL" id="UOEU01001078">
    <property type="protein sequence ID" value="VAW43411.1"/>
    <property type="molecule type" value="Genomic_DNA"/>
</dbReference>
<reference evidence="1" key="1">
    <citation type="submission" date="2018-06" db="EMBL/GenBank/DDBJ databases">
        <authorList>
            <person name="Zhirakovskaya E."/>
        </authorList>
    </citation>
    <scope>NUCLEOTIDE SEQUENCE</scope>
</reference>
<proteinExistence type="predicted"/>
<name>A0A3B0VKG7_9ZZZZ</name>
<protein>
    <submittedName>
        <fullName evidence="1">Uncharacterized protein</fullName>
    </submittedName>
</protein>
<evidence type="ECO:0000313" key="1">
    <source>
        <dbReference type="EMBL" id="VAW43411.1"/>
    </source>
</evidence>
<gene>
    <name evidence="1" type="ORF">MNBD_CHLOROFLEXI01-2849</name>
</gene>
<accession>A0A3B0VKG7</accession>
<dbReference type="AlphaFoldDB" id="A0A3B0VKG7"/>
<sequence>MLLLIRLIFLRLQPFSTEGVYSMLMYHVINVYNPSNYTANPWGVESTYTPKETLT</sequence>
<organism evidence="1">
    <name type="scientific">hydrothermal vent metagenome</name>
    <dbReference type="NCBI Taxonomy" id="652676"/>
    <lineage>
        <taxon>unclassified sequences</taxon>
        <taxon>metagenomes</taxon>
        <taxon>ecological metagenomes</taxon>
    </lineage>
</organism>